<dbReference type="Proteomes" id="UP000827721">
    <property type="component" value="Unassembled WGS sequence"/>
</dbReference>
<evidence type="ECO:0000256" key="2">
    <source>
        <dbReference type="ARBA" id="ARBA00022679"/>
    </source>
</evidence>
<comment type="caution">
    <text evidence="4">The sequence shown here is derived from an EMBL/GenBank/DDBJ whole genome shotgun (WGS) entry which is preliminary data.</text>
</comment>
<protein>
    <submittedName>
        <fullName evidence="4">Uncharacterized protein</fullName>
    </submittedName>
</protein>
<dbReference type="Pfam" id="PF02458">
    <property type="entry name" value="Transferase"/>
    <property type="match status" value="1"/>
</dbReference>
<proteinExistence type="inferred from homology"/>
<name>A0ABQ8HEZ1_9ROSI</name>
<gene>
    <name evidence="4" type="ORF">JRO89_XS11G0049600</name>
</gene>
<keyword evidence="5" id="KW-1185">Reference proteome</keyword>
<comment type="similarity">
    <text evidence="1">Belongs to the plant acyltransferase family.</text>
</comment>
<evidence type="ECO:0000256" key="1">
    <source>
        <dbReference type="ARBA" id="ARBA00009861"/>
    </source>
</evidence>
<evidence type="ECO:0000313" key="5">
    <source>
        <dbReference type="Proteomes" id="UP000827721"/>
    </source>
</evidence>
<dbReference type="PANTHER" id="PTHR31623">
    <property type="entry name" value="F21J9.9"/>
    <property type="match status" value="1"/>
</dbReference>
<accession>A0ABQ8HEZ1</accession>
<evidence type="ECO:0000256" key="3">
    <source>
        <dbReference type="ARBA" id="ARBA00023315"/>
    </source>
</evidence>
<keyword evidence="2" id="KW-0808">Transferase</keyword>
<dbReference type="PANTHER" id="PTHR31623:SF28">
    <property type="entry name" value="BAHD ACYLTRANSFERASE"/>
    <property type="match status" value="1"/>
</dbReference>
<dbReference type="Gene3D" id="3.30.559.10">
    <property type="entry name" value="Chloramphenicol acetyltransferase-like domain"/>
    <property type="match status" value="2"/>
</dbReference>
<keyword evidence="3" id="KW-0012">Acyltransferase</keyword>
<dbReference type="InterPro" id="IPR023213">
    <property type="entry name" value="CAT-like_dom_sf"/>
</dbReference>
<sequence length="418" mass="46966">MEVRIISREIIKPSSSTPSHLRTYKLSLMDQLSIHADFSIILFYSTGAKVSDHLKRSLSETLTHYYPFAGRVKDYFSVDCNDSGVTFLEAGVEGNISDILKQPEIDMLKQLLPHEQSSTQVIVAVQVNYFDCGGVAISVCFRHVIADAAAATNFIKSWATIASGGKDIKDLIFDCSSIFPPTDLFGSYTSNAEKTMLKLSTDYIQKRFVFDKSKIVALQEKIGSRTTRFEAVSALVWGAIIAAKRETREYIPSEFVATIPINLRKRMNPPIPEQCIGNISTSTIAEWPTEETINYSDLVEKLRKSTTVMNENHVRNAYADGKWFLKLINLIGRDIQTSCFISSLCRLPFYEADFGWEKPTWTTLVRQHQPEDIPNTLILLDTRDGEGIETWVGLPGVDMAKFKQNPDILAYASFNPSI</sequence>
<evidence type="ECO:0000313" key="4">
    <source>
        <dbReference type="EMBL" id="KAH7557117.1"/>
    </source>
</evidence>
<organism evidence="4 5">
    <name type="scientific">Xanthoceras sorbifolium</name>
    <dbReference type="NCBI Taxonomy" id="99658"/>
    <lineage>
        <taxon>Eukaryota</taxon>
        <taxon>Viridiplantae</taxon>
        <taxon>Streptophyta</taxon>
        <taxon>Embryophyta</taxon>
        <taxon>Tracheophyta</taxon>
        <taxon>Spermatophyta</taxon>
        <taxon>Magnoliopsida</taxon>
        <taxon>eudicotyledons</taxon>
        <taxon>Gunneridae</taxon>
        <taxon>Pentapetalae</taxon>
        <taxon>rosids</taxon>
        <taxon>malvids</taxon>
        <taxon>Sapindales</taxon>
        <taxon>Sapindaceae</taxon>
        <taxon>Xanthoceroideae</taxon>
        <taxon>Xanthoceras</taxon>
    </lineage>
</organism>
<reference evidence="4 5" key="1">
    <citation type="submission" date="2021-02" db="EMBL/GenBank/DDBJ databases">
        <title>Plant Genome Project.</title>
        <authorList>
            <person name="Zhang R.-G."/>
        </authorList>
    </citation>
    <scope>NUCLEOTIDE SEQUENCE [LARGE SCALE GENOMIC DNA]</scope>
    <source>
        <tissue evidence="4">Leaves</tissue>
    </source>
</reference>
<dbReference type="EMBL" id="JAFEMO010000011">
    <property type="protein sequence ID" value="KAH7557117.1"/>
    <property type="molecule type" value="Genomic_DNA"/>
</dbReference>